<dbReference type="EMBL" id="AP031573">
    <property type="protein sequence ID" value="BFM45270.1"/>
    <property type="molecule type" value="Genomic_DNA"/>
</dbReference>
<dbReference type="RefSeq" id="WP_369616270.1">
    <property type="nucleotide sequence ID" value="NZ_AP031573.1"/>
</dbReference>
<accession>A0AAT9H6D6</accession>
<gene>
    <name evidence="1" type="ORF">CFS9_39110</name>
</gene>
<sequence>MKASEQFKSAIENYLSTLAQSDAVFAPNLAKASKNIESCLHYIFAEVKKTGLCAFDNQEIYDMAVKYYTDDTIGTPAPITCKAVVDKPAETDLFSQPEIPTPPVQYAVPAPAPAKQNVKPVQTTLALFDL</sequence>
<proteinExistence type="predicted"/>
<evidence type="ECO:0000313" key="1">
    <source>
        <dbReference type="EMBL" id="BFM45270.1"/>
    </source>
</evidence>
<organism evidence="1">
    <name type="scientific">Flavobacterium sp. CFS9</name>
    <dbReference type="NCBI Taxonomy" id="3143118"/>
    <lineage>
        <taxon>Bacteria</taxon>
        <taxon>Pseudomonadati</taxon>
        <taxon>Bacteroidota</taxon>
        <taxon>Flavobacteriia</taxon>
        <taxon>Flavobacteriales</taxon>
        <taxon>Flavobacteriaceae</taxon>
        <taxon>Flavobacterium</taxon>
    </lineage>
</organism>
<name>A0AAT9H6D6_9FLAO</name>
<protein>
    <recommendedName>
        <fullName evidence="2">PcfK-like protein</fullName>
    </recommendedName>
</protein>
<dbReference type="Pfam" id="PF14058">
    <property type="entry name" value="PcfK"/>
    <property type="match status" value="1"/>
</dbReference>
<dbReference type="AlphaFoldDB" id="A0AAT9H6D6"/>
<reference evidence="1" key="1">
    <citation type="submission" date="2024-05" db="EMBL/GenBank/DDBJ databases">
        <title>Whole-Genome Sequence of CFS9, a Potential Fish Probiotic Isolated from the Body Surface of Silurus asotus.</title>
        <authorList>
            <person name="Kojima M."/>
            <person name="Tobioka K."/>
            <person name="Yokota K."/>
            <person name="Nakatani H."/>
            <person name="Hori K."/>
            <person name="Tamaru Y."/>
            <person name="Okazaki F."/>
        </authorList>
    </citation>
    <scope>NUCLEOTIDE SEQUENCE</scope>
    <source>
        <strain evidence="1">CFS9</strain>
    </source>
</reference>
<evidence type="ECO:0008006" key="2">
    <source>
        <dbReference type="Google" id="ProtNLM"/>
    </source>
</evidence>
<dbReference type="InterPro" id="IPR025624">
    <property type="entry name" value="PcfK"/>
</dbReference>